<dbReference type="RefSeq" id="WP_247230253.1">
    <property type="nucleotide sequence ID" value="NZ_JALKHS010000006.1"/>
</dbReference>
<comment type="caution">
    <text evidence="1">The sequence shown here is derived from an EMBL/GenBank/DDBJ whole genome shotgun (WGS) entry which is preliminary data.</text>
</comment>
<dbReference type="Proteomes" id="UP001203512">
    <property type="component" value="Unassembled WGS sequence"/>
</dbReference>
<evidence type="ECO:0000313" key="2">
    <source>
        <dbReference type="Proteomes" id="UP001203512"/>
    </source>
</evidence>
<gene>
    <name evidence="1" type="ORF">MU848_03605</name>
</gene>
<reference evidence="1 2" key="1">
    <citation type="submission" date="2022-04" db="EMBL/GenBank/DDBJ databases">
        <authorList>
            <person name="Huq M.A."/>
        </authorList>
    </citation>
    <scope>NUCLEOTIDE SEQUENCE [LARGE SCALE GENOMIC DNA]</scope>
    <source>
        <strain evidence="1 2">MAH-33</strain>
    </source>
</reference>
<proteinExistence type="predicted"/>
<dbReference type="EMBL" id="JALKHS010000006">
    <property type="protein sequence ID" value="MCK0530668.1"/>
    <property type="molecule type" value="Genomic_DNA"/>
</dbReference>
<evidence type="ECO:0008006" key="3">
    <source>
        <dbReference type="Google" id="ProtNLM"/>
    </source>
</evidence>
<keyword evidence="2" id="KW-1185">Reference proteome</keyword>
<name>A0ABT0DU76_9SPHN</name>
<organism evidence="1 2">
    <name type="scientific">Sphingobium agri</name>
    <dbReference type="NCBI Taxonomy" id="2933566"/>
    <lineage>
        <taxon>Bacteria</taxon>
        <taxon>Pseudomonadati</taxon>
        <taxon>Pseudomonadota</taxon>
        <taxon>Alphaproteobacteria</taxon>
        <taxon>Sphingomonadales</taxon>
        <taxon>Sphingomonadaceae</taxon>
        <taxon>Sphingobium</taxon>
    </lineage>
</organism>
<protein>
    <recommendedName>
        <fullName evidence="3">Transposase</fullName>
    </recommendedName>
</protein>
<accession>A0ABT0DU76</accession>
<sequence length="50" mass="6073">MNRLGPLFAGDILRQRISRLRGFPHWRWHLDKMYVKVNGEMAYLCRARDQ</sequence>
<evidence type="ECO:0000313" key="1">
    <source>
        <dbReference type="EMBL" id="MCK0530668.1"/>
    </source>
</evidence>